<gene>
    <name evidence="3" type="ORF">QIT00_38485</name>
</gene>
<feature type="region of interest" description="Disordered" evidence="2">
    <location>
        <begin position="118"/>
        <end position="151"/>
    </location>
</feature>
<dbReference type="Proteomes" id="UP001237105">
    <property type="component" value="Unassembled WGS sequence"/>
</dbReference>
<proteinExistence type="predicted"/>
<sequence length="481" mass="55560">MWLDDLGIPDGTPYLLSPRFVYDTDLNSYFHRVNLLEGPLNSQINRASALCRKLNFLHQSRGEKGWRDATEVDHTAYHYWRRLDPRGPRVDGDTWSQEVSHLQQFYVYAKRKQWVPEVPIPQRPRRDGKAEQKGTRRRSRPVDTGETVPATYAHDTGGEVIEWLPAPSYRRWRDVGVLGYDREGLPRDNFRGRWASRNGTFTDSTVRTGLRLEEQASRLVTEVPTGPGPAGYSKSWLSKAIAKRNSARWIYEPASVRRDLTAYAAEDRRWVIEEARDAGRYRKIRRPIVIFDPQRPHLAQYTSGINLGEKVDVRLLGPRERRRLLIDTEQGLEPAMFWLGESGMPLTLSAWKDMFTTANQRCEEQGLDLFAHAHLLRHTFAVITLEQLQRGHIAALGDMNPAQRLHYQRIFGDPMDWVRRRLGHASQVSTLIYLHALQELEMETRMALVPDTWEDPRDTPAAALGDEKPPKDLPEEKETTR</sequence>
<keyword evidence="1" id="KW-0233">DNA recombination</keyword>
<feature type="compositionally biased region" description="Basic and acidic residues" evidence="2">
    <location>
        <begin position="465"/>
        <end position="481"/>
    </location>
</feature>
<feature type="compositionally biased region" description="Basic and acidic residues" evidence="2">
    <location>
        <begin position="124"/>
        <end position="134"/>
    </location>
</feature>
<protein>
    <submittedName>
        <fullName evidence="3">Integrase</fullName>
    </submittedName>
</protein>
<accession>A0ABT6T8Y7</accession>
<evidence type="ECO:0000256" key="2">
    <source>
        <dbReference type="SAM" id="MobiDB-lite"/>
    </source>
</evidence>
<dbReference type="InterPro" id="IPR011010">
    <property type="entry name" value="DNA_brk_join_enz"/>
</dbReference>
<dbReference type="InterPro" id="IPR013762">
    <property type="entry name" value="Integrase-like_cat_sf"/>
</dbReference>
<feature type="region of interest" description="Disordered" evidence="2">
    <location>
        <begin position="451"/>
        <end position="481"/>
    </location>
</feature>
<dbReference type="EMBL" id="JASCIS010000094">
    <property type="protein sequence ID" value="MDI3424339.1"/>
    <property type="molecule type" value="Genomic_DNA"/>
</dbReference>
<reference evidence="3 4" key="1">
    <citation type="submission" date="2023-05" db="EMBL/GenBank/DDBJ databases">
        <title>Draft genome sequence of Streptomyces sp. B-S-A12 isolated from a cave soil in Thailand.</title>
        <authorList>
            <person name="Chamroensaksri N."/>
            <person name="Muangham S."/>
        </authorList>
    </citation>
    <scope>NUCLEOTIDE SEQUENCE [LARGE SCALE GENOMIC DNA]</scope>
    <source>
        <strain evidence="3 4">B-S-A12</strain>
    </source>
</reference>
<evidence type="ECO:0000313" key="3">
    <source>
        <dbReference type="EMBL" id="MDI3424339.1"/>
    </source>
</evidence>
<dbReference type="RefSeq" id="WP_282540158.1">
    <property type="nucleotide sequence ID" value="NZ_JASCIS010000094.1"/>
</dbReference>
<dbReference type="SUPFAM" id="SSF56349">
    <property type="entry name" value="DNA breaking-rejoining enzymes"/>
    <property type="match status" value="1"/>
</dbReference>
<name>A0ABT6T8Y7_9ACTN</name>
<organism evidence="3 4">
    <name type="scientific">Streptomyces luteolus</name>
    <dbReference type="NCBI Taxonomy" id="3043615"/>
    <lineage>
        <taxon>Bacteria</taxon>
        <taxon>Bacillati</taxon>
        <taxon>Actinomycetota</taxon>
        <taxon>Actinomycetes</taxon>
        <taxon>Kitasatosporales</taxon>
        <taxon>Streptomycetaceae</taxon>
        <taxon>Streptomyces</taxon>
    </lineage>
</organism>
<dbReference type="Gene3D" id="1.10.443.10">
    <property type="entry name" value="Intergrase catalytic core"/>
    <property type="match status" value="1"/>
</dbReference>
<evidence type="ECO:0000313" key="4">
    <source>
        <dbReference type="Proteomes" id="UP001237105"/>
    </source>
</evidence>
<evidence type="ECO:0000256" key="1">
    <source>
        <dbReference type="ARBA" id="ARBA00023172"/>
    </source>
</evidence>
<keyword evidence="4" id="KW-1185">Reference proteome</keyword>
<comment type="caution">
    <text evidence="3">The sequence shown here is derived from an EMBL/GenBank/DDBJ whole genome shotgun (WGS) entry which is preliminary data.</text>
</comment>